<dbReference type="AlphaFoldDB" id="A0A1P9WWH1"/>
<feature type="domain" description="Histidine kinase" evidence="7">
    <location>
        <begin position="455"/>
        <end position="686"/>
    </location>
</feature>
<dbReference type="PANTHER" id="PTHR43304:SF1">
    <property type="entry name" value="PAC DOMAIN-CONTAINING PROTEIN"/>
    <property type="match status" value="1"/>
</dbReference>
<dbReference type="SMART" id="SM00388">
    <property type="entry name" value="HisKA"/>
    <property type="match status" value="1"/>
</dbReference>
<organism evidence="8 9">
    <name type="scientific">Spirosoma montaniterrae</name>
    <dbReference type="NCBI Taxonomy" id="1178516"/>
    <lineage>
        <taxon>Bacteria</taxon>
        <taxon>Pseudomonadati</taxon>
        <taxon>Bacteroidota</taxon>
        <taxon>Cytophagia</taxon>
        <taxon>Cytophagales</taxon>
        <taxon>Cytophagaceae</taxon>
        <taxon>Spirosoma</taxon>
    </lineage>
</organism>
<dbReference type="InterPro" id="IPR013656">
    <property type="entry name" value="PAS_4"/>
</dbReference>
<dbReference type="Gene3D" id="3.30.565.10">
    <property type="entry name" value="Histidine kinase-like ATPase, C-terminal domain"/>
    <property type="match status" value="1"/>
</dbReference>
<evidence type="ECO:0000256" key="6">
    <source>
        <dbReference type="SAM" id="Coils"/>
    </source>
</evidence>
<dbReference type="InterPro" id="IPR003594">
    <property type="entry name" value="HATPase_dom"/>
</dbReference>
<dbReference type="PANTHER" id="PTHR43304">
    <property type="entry name" value="PHYTOCHROME-LIKE PROTEIN CPH1"/>
    <property type="match status" value="1"/>
</dbReference>
<dbReference type="InterPro" id="IPR036890">
    <property type="entry name" value="HATPase_C_sf"/>
</dbReference>
<dbReference type="FunFam" id="3.30.565.10:FF:000006">
    <property type="entry name" value="Sensor histidine kinase WalK"/>
    <property type="match status" value="1"/>
</dbReference>
<evidence type="ECO:0000256" key="1">
    <source>
        <dbReference type="ARBA" id="ARBA00000085"/>
    </source>
</evidence>
<dbReference type="SMART" id="SM00387">
    <property type="entry name" value="HATPase_c"/>
    <property type="match status" value="1"/>
</dbReference>
<reference evidence="8 9" key="1">
    <citation type="submission" date="2016-01" db="EMBL/GenBank/DDBJ databases">
        <authorList>
            <person name="Oliw E.H."/>
        </authorList>
    </citation>
    <scope>NUCLEOTIDE SEQUENCE [LARGE SCALE GENOMIC DNA]</scope>
    <source>
        <strain evidence="8 9">DY10</strain>
    </source>
</reference>
<dbReference type="EC" id="2.7.13.3" evidence="2"/>
<gene>
    <name evidence="8" type="ORF">AWR27_10595</name>
</gene>
<evidence type="ECO:0000313" key="8">
    <source>
        <dbReference type="EMBL" id="AQG79735.1"/>
    </source>
</evidence>
<dbReference type="Pfam" id="PF08448">
    <property type="entry name" value="PAS_4"/>
    <property type="match status" value="1"/>
</dbReference>
<protein>
    <recommendedName>
        <fullName evidence="2">histidine kinase</fullName>
        <ecNumber evidence="2">2.7.13.3</ecNumber>
    </recommendedName>
</protein>
<dbReference type="InterPro" id="IPR035965">
    <property type="entry name" value="PAS-like_dom_sf"/>
</dbReference>
<dbReference type="InterPro" id="IPR005467">
    <property type="entry name" value="His_kinase_dom"/>
</dbReference>
<keyword evidence="9" id="KW-1185">Reference proteome</keyword>
<evidence type="ECO:0000259" key="7">
    <source>
        <dbReference type="PROSITE" id="PS50109"/>
    </source>
</evidence>
<evidence type="ECO:0000313" key="9">
    <source>
        <dbReference type="Proteomes" id="UP000187941"/>
    </source>
</evidence>
<keyword evidence="6" id="KW-0175">Coiled coil</keyword>
<dbReference type="InterPro" id="IPR004358">
    <property type="entry name" value="Sig_transdc_His_kin-like_C"/>
</dbReference>
<keyword evidence="5" id="KW-0418">Kinase</keyword>
<evidence type="ECO:0000256" key="2">
    <source>
        <dbReference type="ARBA" id="ARBA00012438"/>
    </source>
</evidence>
<name>A0A1P9WWH1_9BACT</name>
<dbReference type="Proteomes" id="UP000187941">
    <property type="component" value="Chromosome"/>
</dbReference>
<keyword evidence="4" id="KW-0808">Transferase</keyword>
<dbReference type="InterPro" id="IPR036097">
    <property type="entry name" value="HisK_dim/P_sf"/>
</dbReference>
<dbReference type="GO" id="GO:0000155">
    <property type="term" value="F:phosphorelay sensor kinase activity"/>
    <property type="evidence" value="ECO:0007669"/>
    <property type="project" value="InterPro"/>
</dbReference>
<evidence type="ECO:0000256" key="4">
    <source>
        <dbReference type="ARBA" id="ARBA00022679"/>
    </source>
</evidence>
<accession>A0A1P9WWH1</accession>
<evidence type="ECO:0000256" key="5">
    <source>
        <dbReference type="ARBA" id="ARBA00022777"/>
    </source>
</evidence>
<dbReference type="CDD" id="cd00082">
    <property type="entry name" value="HisKA"/>
    <property type="match status" value="1"/>
</dbReference>
<comment type="catalytic activity">
    <reaction evidence="1">
        <text>ATP + protein L-histidine = ADP + protein N-phospho-L-histidine.</text>
        <dbReference type="EC" id="2.7.13.3"/>
    </reaction>
</comment>
<dbReference type="InterPro" id="IPR000014">
    <property type="entry name" value="PAS"/>
</dbReference>
<dbReference type="SUPFAM" id="SSF55874">
    <property type="entry name" value="ATPase domain of HSP90 chaperone/DNA topoisomerase II/histidine kinase"/>
    <property type="match status" value="1"/>
</dbReference>
<dbReference type="SUPFAM" id="SSF47384">
    <property type="entry name" value="Homodimeric domain of signal transducing histidine kinase"/>
    <property type="match status" value="1"/>
</dbReference>
<dbReference type="Pfam" id="PF00512">
    <property type="entry name" value="HisKA"/>
    <property type="match status" value="1"/>
</dbReference>
<dbReference type="InterPro" id="IPR052162">
    <property type="entry name" value="Sensor_kinase/Photoreceptor"/>
</dbReference>
<proteinExistence type="predicted"/>
<feature type="coiled-coil region" evidence="6">
    <location>
        <begin position="425"/>
        <end position="452"/>
    </location>
</feature>
<dbReference type="CDD" id="cd00130">
    <property type="entry name" value="PAS"/>
    <property type="match status" value="1"/>
</dbReference>
<keyword evidence="3" id="KW-0597">Phosphoprotein</keyword>
<dbReference type="Gene3D" id="3.30.450.20">
    <property type="entry name" value="PAS domain"/>
    <property type="match status" value="3"/>
</dbReference>
<dbReference type="SUPFAM" id="SSF55785">
    <property type="entry name" value="PYP-like sensor domain (PAS domain)"/>
    <property type="match status" value="2"/>
</dbReference>
<dbReference type="PRINTS" id="PR00344">
    <property type="entry name" value="BCTRLSENSOR"/>
</dbReference>
<dbReference type="Gene3D" id="1.10.287.130">
    <property type="match status" value="1"/>
</dbReference>
<sequence>MLLSAYFYPICQLVITRYYSQSTSFFVNSFVLTLTIDSSSALLDGLLNHANHAICIVEGVRNAADELIDFRYVKVNPMAYVLNKRSFGDMVGRTMLELFPGMDQVNVPGTEETLFRRFVRQMHEDDKLTYEVGYHQDGFDGYYAVTASRLTNCLIISVTDVTELHRTRQEKQQADQQLREQADLFTALMRVANLGLNILDVVRDDTGQLTDLHYRHISQRVLDDTGMTIEQYRNASMRTLFPGIEHSRFWQGFQDLLRTGQPQRFEVNYKFNDCENYLDVSYVLLDERTILSSYIILNDVRQAQQRAEQQAQLMSSILQNTQANLTLLEPVYAPTGKLVNFRYIFTNDSNARITRRTVEEMTGSLFFDLFPGIITTEFYDRLLHTAQTGEPNRFLFPYHADGLQGWFDVWFTRHGNQVLFTSIDVTESYQNRQQLERANRELQRSNEHLQQFAYVASHDLQEPLRKIQSFGDLLRKQYSYGLDEQAQDILGRMQNAASRMSELVRDLLAYSRLNTPRRAFESVSLTALLNEVLTDLDLISQARKAHIVVGNLPAVPGDAGQLRQLFQNLLSNALKYTAPDRQPLIRVTSRAAQWPKLPEVVQHALPPMADNRPIWEISIHDNGIGFDEKYLDQMFQMFQRLHGRSQFEGSGMGLAICKRVVDNHSGYITARSHPDAGSTFIVYLPG</sequence>
<dbReference type="PROSITE" id="PS50109">
    <property type="entry name" value="HIS_KIN"/>
    <property type="match status" value="1"/>
</dbReference>
<dbReference type="KEGG" id="smon:AWR27_10595"/>
<dbReference type="OrthoDB" id="927680at2"/>
<dbReference type="EMBL" id="CP014263">
    <property type="protein sequence ID" value="AQG79735.1"/>
    <property type="molecule type" value="Genomic_DNA"/>
</dbReference>
<dbReference type="STRING" id="1178516.AWR27_10595"/>
<dbReference type="InterPro" id="IPR003661">
    <property type="entry name" value="HisK_dim/P_dom"/>
</dbReference>
<evidence type="ECO:0000256" key="3">
    <source>
        <dbReference type="ARBA" id="ARBA00022553"/>
    </source>
</evidence>
<dbReference type="Pfam" id="PF02518">
    <property type="entry name" value="HATPase_c"/>
    <property type="match status" value="1"/>
</dbReference>